<sequence>MPSPSTALCRSFSSRRSPRVSPTRSSLSSTSGSEHARSNSLHRRRNETRNAAMKRNLVIVRLPIFACAGLILSLFVVNLWNFAVGRDWPKLRIRSAEPLFNMPAPKPAPWSLDAFLDGETQKAFSASLGQTMPVFPLAVRAKNQFLYSLFDASGASNLVIGKEKQLFERFYVREFCDRSGVFDQNVVEAWADRINEIRKSVEAKGKRFIYLITPSKAARFSRYLPANLYCASLANGTTEKLAPFRAALDLRGVAYVDGASLMTKAASEYPIDLFPRGGTHWNYLGAAIVSRELAQALNKAGEASPFPIYEFEWKQRDEALGTDRDLLNLLNLIWPDVKYPTADVAGQSSRNCARTPELFAVGGSFLVQIVTNLAAAPCGTSIDYWHYVHSVKEPFGRFRVEKIAGVAQFSEEPSRGTDDFAKDFAKAEIVLLEENESVISEMAQVADLLAAASNNHAPPGGSQ</sequence>
<dbReference type="Pfam" id="PF16822">
    <property type="entry name" value="ALGX"/>
    <property type="match status" value="1"/>
</dbReference>
<keyword evidence="3 10" id="KW-0808">Transferase</keyword>
<dbReference type="GO" id="GO:0042597">
    <property type="term" value="C:periplasmic space"/>
    <property type="evidence" value="ECO:0007669"/>
    <property type="project" value="UniProtKB-SubCell"/>
</dbReference>
<evidence type="ECO:0000259" key="9">
    <source>
        <dbReference type="Pfam" id="PF16822"/>
    </source>
</evidence>
<evidence type="ECO:0000256" key="8">
    <source>
        <dbReference type="SAM" id="Phobius"/>
    </source>
</evidence>
<organism evidence="10 11">
    <name type="scientific">Methylocystis parvus</name>
    <dbReference type="NCBI Taxonomy" id="134"/>
    <lineage>
        <taxon>Bacteria</taxon>
        <taxon>Pseudomonadati</taxon>
        <taxon>Pseudomonadota</taxon>
        <taxon>Alphaproteobacteria</taxon>
        <taxon>Hyphomicrobiales</taxon>
        <taxon>Methylocystaceae</taxon>
        <taxon>Methylocystis</taxon>
    </lineage>
</organism>
<keyword evidence="5" id="KW-0574">Periplasm</keyword>
<dbReference type="UniPathway" id="UPA00286"/>
<keyword evidence="8" id="KW-0812">Transmembrane</keyword>
<gene>
    <name evidence="10" type="ORF">F7D14_17655</name>
</gene>
<dbReference type="EMBL" id="CP044331">
    <property type="protein sequence ID" value="QGM99133.1"/>
    <property type="molecule type" value="Genomic_DNA"/>
</dbReference>
<evidence type="ECO:0000256" key="5">
    <source>
        <dbReference type="ARBA" id="ARBA00022764"/>
    </source>
</evidence>
<keyword evidence="11" id="KW-1185">Reference proteome</keyword>
<dbReference type="AlphaFoldDB" id="A0A6B8MCU3"/>
<evidence type="ECO:0000256" key="7">
    <source>
        <dbReference type="SAM" id="MobiDB-lite"/>
    </source>
</evidence>
<evidence type="ECO:0000256" key="6">
    <source>
        <dbReference type="ARBA" id="ARBA00022841"/>
    </source>
</evidence>
<proteinExistence type="predicted"/>
<keyword evidence="8" id="KW-1133">Transmembrane helix</keyword>
<dbReference type="InterPro" id="IPR031811">
    <property type="entry name" value="ALGX/ALGJ_SGNH-like"/>
</dbReference>
<feature type="region of interest" description="Disordered" evidence="7">
    <location>
        <begin position="1"/>
        <end position="47"/>
    </location>
</feature>
<comment type="pathway">
    <text evidence="2">Glycan biosynthesis; alginate biosynthesis.</text>
</comment>
<feature type="transmembrane region" description="Helical" evidence="8">
    <location>
        <begin position="58"/>
        <end position="80"/>
    </location>
</feature>
<name>A0A6B8MCU3_9HYPH</name>
<evidence type="ECO:0000313" key="10">
    <source>
        <dbReference type="EMBL" id="QGM99133.1"/>
    </source>
</evidence>
<protein>
    <submittedName>
        <fullName evidence="10">Alginate O-acetyltransferase</fullName>
    </submittedName>
</protein>
<evidence type="ECO:0000256" key="4">
    <source>
        <dbReference type="ARBA" id="ARBA00022729"/>
    </source>
</evidence>
<keyword evidence="4" id="KW-0732">Signal</keyword>
<feature type="compositionally biased region" description="Low complexity" evidence="7">
    <location>
        <begin position="10"/>
        <end position="33"/>
    </location>
</feature>
<keyword evidence="6" id="KW-0016">Alginate biosynthesis</keyword>
<feature type="domain" description="AlgX/AlgJ SGNH hydrolase-like" evidence="9">
    <location>
        <begin position="183"/>
        <end position="339"/>
    </location>
</feature>
<dbReference type="KEGG" id="mpar:F7D14_17655"/>
<dbReference type="Proteomes" id="UP000422569">
    <property type="component" value="Chromosome"/>
</dbReference>
<dbReference type="GO" id="GO:0042121">
    <property type="term" value="P:alginic acid biosynthetic process"/>
    <property type="evidence" value="ECO:0007669"/>
    <property type="project" value="UniProtKB-UniPathway"/>
</dbReference>
<evidence type="ECO:0000256" key="2">
    <source>
        <dbReference type="ARBA" id="ARBA00005182"/>
    </source>
</evidence>
<reference evidence="10 11" key="1">
    <citation type="submission" date="2019-09" db="EMBL/GenBank/DDBJ databases">
        <title>Isolation and complete genome sequencing of Methylocystis species.</title>
        <authorList>
            <person name="Rumah B.L."/>
            <person name="Stead C.E."/>
            <person name="Stevens B.C."/>
            <person name="Minton N.P."/>
            <person name="Grosse-Honebrink A."/>
            <person name="Zhang Y."/>
        </authorList>
    </citation>
    <scope>NUCLEOTIDE SEQUENCE [LARGE SCALE GENOMIC DNA]</scope>
    <source>
        <strain evidence="10 11">BRCS2</strain>
    </source>
</reference>
<accession>A0A6B8MCU3</accession>
<evidence type="ECO:0000313" key="11">
    <source>
        <dbReference type="Proteomes" id="UP000422569"/>
    </source>
</evidence>
<evidence type="ECO:0000256" key="1">
    <source>
        <dbReference type="ARBA" id="ARBA00004418"/>
    </source>
</evidence>
<keyword evidence="8" id="KW-0472">Membrane</keyword>
<dbReference type="GO" id="GO:0016740">
    <property type="term" value="F:transferase activity"/>
    <property type="evidence" value="ECO:0007669"/>
    <property type="project" value="UniProtKB-KW"/>
</dbReference>
<comment type="subcellular location">
    <subcellularLocation>
        <location evidence="1">Periplasm</location>
    </subcellularLocation>
</comment>
<evidence type="ECO:0000256" key="3">
    <source>
        <dbReference type="ARBA" id="ARBA00022679"/>
    </source>
</evidence>